<reference evidence="2" key="1">
    <citation type="submission" date="2022-01" db="EMBL/GenBank/DDBJ databases">
        <authorList>
            <person name="Jo J.-H."/>
            <person name="Im W.-T."/>
        </authorList>
    </citation>
    <scope>NUCLEOTIDE SEQUENCE</scope>
    <source>
        <strain evidence="2">NA20</strain>
    </source>
</reference>
<feature type="transmembrane region" description="Helical" evidence="1">
    <location>
        <begin position="40"/>
        <end position="59"/>
    </location>
</feature>
<dbReference type="EMBL" id="JAKLTR010000008">
    <property type="protein sequence ID" value="MCG2615483.1"/>
    <property type="molecule type" value="Genomic_DNA"/>
</dbReference>
<evidence type="ECO:0000313" key="2">
    <source>
        <dbReference type="EMBL" id="MCG2615483.1"/>
    </source>
</evidence>
<gene>
    <name evidence="2" type="ORF">LZZ85_14380</name>
</gene>
<keyword evidence="3" id="KW-1185">Reference proteome</keyword>
<evidence type="ECO:0008006" key="4">
    <source>
        <dbReference type="Google" id="ProtNLM"/>
    </source>
</evidence>
<keyword evidence="1" id="KW-0812">Transmembrane</keyword>
<comment type="caution">
    <text evidence="2">The sequence shown here is derived from an EMBL/GenBank/DDBJ whole genome shotgun (WGS) entry which is preliminary data.</text>
</comment>
<name>A0ABS9KT32_9BACT</name>
<sequence length="147" mass="15776">MIKFSSPASIKKSFGHSSHLDIFATLLQIILTSNLPYRQFIAALLLALYAFIIAPVQLWHHHEREAVKESSAFVASADDAVFASDTDVSSDTDCPVCQHQYAACDDDASVPGVTIISTPATINEGYAQHAFSAFALTASNKGPPSFS</sequence>
<proteinExistence type="predicted"/>
<organism evidence="2 3">
    <name type="scientific">Terrimonas ginsenosidimutans</name>
    <dbReference type="NCBI Taxonomy" id="2908004"/>
    <lineage>
        <taxon>Bacteria</taxon>
        <taxon>Pseudomonadati</taxon>
        <taxon>Bacteroidota</taxon>
        <taxon>Chitinophagia</taxon>
        <taxon>Chitinophagales</taxon>
        <taxon>Chitinophagaceae</taxon>
        <taxon>Terrimonas</taxon>
    </lineage>
</organism>
<evidence type="ECO:0000313" key="3">
    <source>
        <dbReference type="Proteomes" id="UP001165367"/>
    </source>
</evidence>
<keyword evidence="1" id="KW-0472">Membrane</keyword>
<protein>
    <recommendedName>
        <fullName evidence="4">DUF2946 domain-containing protein</fullName>
    </recommendedName>
</protein>
<dbReference type="RefSeq" id="WP_237873281.1">
    <property type="nucleotide sequence ID" value="NZ_JAKLTR010000008.1"/>
</dbReference>
<accession>A0ABS9KT32</accession>
<evidence type="ECO:0000256" key="1">
    <source>
        <dbReference type="SAM" id="Phobius"/>
    </source>
</evidence>
<keyword evidence="1" id="KW-1133">Transmembrane helix</keyword>
<dbReference type="Proteomes" id="UP001165367">
    <property type="component" value="Unassembled WGS sequence"/>
</dbReference>